<keyword evidence="2" id="KW-1185">Reference proteome</keyword>
<dbReference type="RefSeq" id="WP_151078642.1">
    <property type="nucleotide sequence ID" value="NZ_CP047647.1"/>
</dbReference>
<protein>
    <submittedName>
        <fullName evidence="1">Uncharacterized protein</fullName>
    </submittedName>
</protein>
<sequence>MRTRTLLLFGLLLGLLLGNAPQALAQDAQESTAYNKELTYGVNFNSNAGLIGGASVRSLRVITDDWARFWMLEGVEVKHPKELRVGNPSSGGIYVQGKSNYLFVLRPTFGVQRMIFRKAPESGVQVSAIAGAGPSVGLLLPYYIYYNYTEPNARPNATPDDIRAEQFDPNKHSDPIRIYDRAPLFQGISEVKPNVGAHVRGALNFEYGRYRDAVAGLEAGVLLEAYTNSLTILRDRSVADSKLNNQMFSSVYLTLYIGHRN</sequence>
<organism evidence="1 2">
    <name type="scientific">Hymenobacter busanensis</name>
    <dbReference type="NCBI Taxonomy" id="2607656"/>
    <lineage>
        <taxon>Bacteria</taxon>
        <taxon>Pseudomonadati</taxon>
        <taxon>Bacteroidota</taxon>
        <taxon>Cytophagia</taxon>
        <taxon>Cytophagales</taxon>
        <taxon>Hymenobacteraceae</taxon>
        <taxon>Hymenobacter</taxon>
    </lineage>
</organism>
<proteinExistence type="predicted"/>
<evidence type="ECO:0000313" key="1">
    <source>
        <dbReference type="EMBL" id="KAA9333222.1"/>
    </source>
</evidence>
<evidence type="ECO:0000313" key="2">
    <source>
        <dbReference type="Proteomes" id="UP000326380"/>
    </source>
</evidence>
<comment type="caution">
    <text evidence="1">The sequence shown here is derived from an EMBL/GenBank/DDBJ whole genome shotgun (WGS) entry which is preliminary data.</text>
</comment>
<dbReference type="Proteomes" id="UP000326380">
    <property type="component" value="Unassembled WGS sequence"/>
</dbReference>
<dbReference type="AlphaFoldDB" id="A0A7L4ZXW3"/>
<gene>
    <name evidence="1" type="ORF">F0P96_09600</name>
</gene>
<dbReference type="EMBL" id="VTWU01000003">
    <property type="protein sequence ID" value="KAA9333222.1"/>
    <property type="molecule type" value="Genomic_DNA"/>
</dbReference>
<accession>A0A7L4ZXW3</accession>
<name>A0A7L4ZXW3_9BACT</name>
<reference evidence="1 2" key="1">
    <citation type="submission" date="2019-09" db="EMBL/GenBank/DDBJ databases">
        <title>Genome sequence of Hymenobacter sp. M3.</title>
        <authorList>
            <person name="Srinivasan S."/>
        </authorList>
    </citation>
    <scope>NUCLEOTIDE SEQUENCE [LARGE SCALE GENOMIC DNA]</scope>
    <source>
        <strain evidence="1 2">M3</strain>
    </source>
</reference>